<reference evidence="1 2" key="1">
    <citation type="journal article" date="2019" name="Nat. Ecol. Evol.">
        <title>Megaphylogeny resolves global patterns of mushroom evolution.</title>
        <authorList>
            <person name="Varga T."/>
            <person name="Krizsan K."/>
            <person name="Foldi C."/>
            <person name="Dima B."/>
            <person name="Sanchez-Garcia M."/>
            <person name="Sanchez-Ramirez S."/>
            <person name="Szollosi G.J."/>
            <person name="Szarkandi J.G."/>
            <person name="Papp V."/>
            <person name="Albert L."/>
            <person name="Andreopoulos W."/>
            <person name="Angelini C."/>
            <person name="Antonin V."/>
            <person name="Barry K.W."/>
            <person name="Bougher N.L."/>
            <person name="Buchanan P."/>
            <person name="Buyck B."/>
            <person name="Bense V."/>
            <person name="Catcheside P."/>
            <person name="Chovatia M."/>
            <person name="Cooper J."/>
            <person name="Damon W."/>
            <person name="Desjardin D."/>
            <person name="Finy P."/>
            <person name="Geml J."/>
            <person name="Haridas S."/>
            <person name="Hughes K."/>
            <person name="Justo A."/>
            <person name="Karasinski D."/>
            <person name="Kautmanova I."/>
            <person name="Kiss B."/>
            <person name="Kocsube S."/>
            <person name="Kotiranta H."/>
            <person name="LaButti K.M."/>
            <person name="Lechner B.E."/>
            <person name="Liimatainen K."/>
            <person name="Lipzen A."/>
            <person name="Lukacs Z."/>
            <person name="Mihaltcheva S."/>
            <person name="Morgado L.N."/>
            <person name="Niskanen T."/>
            <person name="Noordeloos M.E."/>
            <person name="Ohm R.A."/>
            <person name="Ortiz-Santana B."/>
            <person name="Ovrebo C."/>
            <person name="Racz N."/>
            <person name="Riley R."/>
            <person name="Savchenko A."/>
            <person name="Shiryaev A."/>
            <person name="Soop K."/>
            <person name="Spirin V."/>
            <person name="Szebenyi C."/>
            <person name="Tomsovsky M."/>
            <person name="Tulloss R.E."/>
            <person name="Uehling J."/>
            <person name="Grigoriev I.V."/>
            <person name="Vagvolgyi C."/>
            <person name="Papp T."/>
            <person name="Martin F.M."/>
            <person name="Miettinen O."/>
            <person name="Hibbett D.S."/>
            <person name="Nagy L.G."/>
        </authorList>
    </citation>
    <scope>NUCLEOTIDE SEQUENCE [LARGE SCALE GENOMIC DNA]</scope>
    <source>
        <strain evidence="1 2">NL-1719</strain>
    </source>
</reference>
<protein>
    <submittedName>
        <fullName evidence="1">Uncharacterized protein</fullName>
    </submittedName>
</protein>
<sequence length="317" mass="36160">MSSRRVVPFVLLPAPRYNTYAVSASSAEPSSVLILLPVSLAQPVPSRHESILEILLNHRDFVGTHTYHVLISALPPLRRHLHAPRSLSIETDVELTKFLRCAGNWYRVMLVKRPEFSFGNINLLEIYLPPTFVSNPPLASCLRALAASQINIRISWAEPSSLVNMANVAYGLGSTLTIIRLKFYTPSTGSRIGEQNWRPWFASDWEPNLVLFRKMRVLFLEIPCSFVPANSVDSVVVLESWTVMNTLSFFDRVYICKYDRPALTYAFTSFTRVQEHGIKAWRRDNFAGGSSASEIVRREDWDVFFNPFINHRPRPTF</sequence>
<gene>
    <name evidence="1" type="ORF">BDN72DRAFT_905001</name>
</gene>
<dbReference type="EMBL" id="ML208781">
    <property type="protein sequence ID" value="TFK60396.1"/>
    <property type="molecule type" value="Genomic_DNA"/>
</dbReference>
<dbReference type="Proteomes" id="UP000308600">
    <property type="component" value="Unassembled WGS sequence"/>
</dbReference>
<evidence type="ECO:0000313" key="1">
    <source>
        <dbReference type="EMBL" id="TFK60396.1"/>
    </source>
</evidence>
<proteinExistence type="predicted"/>
<keyword evidence="2" id="KW-1185">Reference proteome</keyword>
<evidence type="ECO:0000313" key="2">
    <source>
        <dbReference type="Proteomes" id="UP000308600"/>
    </source>
</evidence>
<organism evidence="1 2">
    <name type="scientific">Pluteus cervinus</name>
    <dbReference type="NCBI Taxonomy" id="181527"/>
    <lineage>
        <taxon>Eukaryota</taxon>
        <taxon>Fungi</taxon>
        <taxon>Dikarya</taxon>
        <taxon>Basidiomycota</taxon>
        <taxon>Agaricomycotina</taxon>
        <taxon>Agaricomycetes</taxon>
        <taxon>Agaricomycetidae</taxon>
        <taxon>Agaricales</taxon>
        <taxon>Pluteineae</taxon>
        <taxon>Pluteaceae</taxon>
        <taxon>Pluteus</taxon>
    </lineage>
</organism>
<accession>A0ACD3A3Y7</accession>
<name>A0ACD3A3Y7_9AGAR</name>